<dbReference type="InterPro" id="IPR006869">
    <property type="entry name" value="DUF547"/>
</dbReference>
<accession>A0A061RNH2</accession>
<dbReference type="InterPro" id="IPR013897">
    <property type="entry name" value="Duc1"/>
</dbReference>
<dbReference type="PANTHER" id="PTHR46361">
    <property type="entry name" value="ELECTRON CARRIER/ PROTEIN DISULFIDE OXIDOREDUCTASE"/>
    <property type="match status" value="1"/>
</dbReference>
<feature type="compositionally biased region" description="Low complexity" evidence="1">
    <location>
        <begin position="226"/>
        <end position="245"/>
    </location>
</feature>
<name>A0A061RNH2_9CHLO</name>
<organism evidence="3">
    <name type="scientific">Tetraselmis sp. GSL018</name>
    <dbReference type="NCBI Taxonomy" id="582737"/>
    <lineage>
        <taxon>Eukaryota</taxon>
        <taxon>Viridiplantae</taxon>
        <taxon>Chlorophyta</taxon>
        <taxon>core chlorophytes</taxon>
        <taxon>Chlorodendrophyceae</taxon>
        <taxon>Chlorodendrales</taxon>
        <taxon>Chlorodendraceae</taxon>
        <taxon>Tetraselmis</taxon>
    </lineage>
</organism>
<dbReference type="InterPro" id="IPR001849">
    <property type="entry name" value="PH_domain"/>
</dbReference>
<protein>
    <recommendedName>
        <fullName evidence="2">PH domain-containing protein</fullName>
    </recommendedName>
</protein>
<feature type="compositionally biased region" description="Acidic residues" evidence="1">
    <location>
        <begin position="304"/>
        <end position="316"/>
    </location>
</feature>
<dbReference type="AlphaFoldDB" id="A0A061RNH2"/>
<dbReference type="SUPFAM" id="SSF50729">
    <property type="entry name" value="PH domain-like"/>
    <property type="match status" value="1"/>
</dbReference>
<evidence type="ECO:0000259" key="2">
    <source>
        <dbReference type="SMART" id="SM00233"/>
    </source>
</evidence>
<feature type="domain" description="PH" evidence="2">
    <location>
        <begin position="452"/>
        <end position="573"/>
    </location>
</feature>
<feature type="region of interest" description="Disordered" evidence="1">
    <location>
        <begin position="287"/>
        <end position="331"/>
    </location>
</feature>
<sequence>MLRPSRPEDDLFYHQRIFAGKKRLFECQVQGRFLKNPSGMVYIGAEITKKMELGLVTRSLCNVLLGFVKKINKTLHYSFGDSQNSELPHIVFPLWSNCDRLVVTPAGEQPPELGVPVVESEGSRHARARTPKPDAYDTSCTYTFSFNSMYIDLQRWKLCNLPMMKDMDLTTFWSDSALRLVIYSVPDSAVPSGGKEPLHLHRTNQYMVCAQLTFRGADAVDDEQESGAAAASAAADEDGSGAAAGVEGPRGELPRIGSAVRRLNRQSRRAAMLHLADPWEALNRRCGPAADAAGGGGGGSGGSSEEEFFDAQEEPSPEPSPSSLGAPPPALGPSVLEWRESLCAACVSLSEGRTGKRGRFYVFQLRGRVLLRTLSEFRRHVPEVPPVPGFPPLRRSPRLTPSEALRRQMCDVLCRLLLRSGEAEVDALGPRQPRSDPRAHDFLRSFTQAHSDTGSGFLLRATPPASVSGRRHPGTVLDGPAARSLSERHWIEEWAVLRRQCVAFYGHRSRKPHFSLALADVVRAGMMPPGERPFDGFGIVEVHTVGRVFLFMFRSEGTAAQWVDSINRLLPVCPPGRARADSPRSGDSDLDGTCVTDPGTSFLHKSKLWSSSKRRVLNCRRAFVRSGPGPRADPCEAVERALHLCSEFLSGSGQKQEEKLIQFLDAAASLKIVRADELPQAQRWAFFVNVYHLMIMHAQVVLGPPTTPFQWLSYFNTVAYQIADDVFSLSELEHCILRAGMARPNPPTSAQLISKLMLPTSKYSFALNQGDFRLNFVLNCGSLSNLPTVPIYRAETLNEQFDETCKRYLSETVSISPKGKTAVLLLPKVCQWYLSDFGTTLDCARAIVRFLPEEQGRLLRGLMGGSPGDLVRMMDQGWMLKEGNVTVRYLPYDFHCRQLRLEA</sequence>
<evidence type="ECO:0000313" key="3">
    <source>
        <dbReference type="EMBL" id="JAC72205.1"/>
    </source>
</evidence>
<feature type="region of interest" description="Disordered" evidence="1">
    <location>
        <begin position="223"/>
        <end position="253"/>
    </location>
</feature>
<dbReference type="EMBL" id="GBEZ01013818">
    <property type="protein sequence ID" value="JAC72205.1"/>
    <property type="molecule type" value="Transcribed_RNA"/>
</dbReference>
<dbReference type="Pfam" id="PF08588">
    <property type="entry name" value="Duc1"/>
    <property type="match status" value="1"/>
</dbReference>
<dbReference type="PANTHER" id="PTHR46361:SF3">
    <property type="entry name" value="ELECTRON CARRIER_ PROTEIN DISULFIDE OXIDOREDUCTASE"/>
    <property type="match status" value="1"/>
</dbReference>
<reference evidence="3" key="1">
    <citation type="submission" date="2014-05" db="EMBL/GenBank/DDBJ databases">
        <title>The transcriptome of the halophilic microalga Tetraselmis sp. GSL018 isolated from the Great Salt Lake, Utah.</title>
        <authorList>
            <person name="Jinkerson R.E."/>
            <person name="D'Adamo S."/>
            <person name="Posewitz M.C."/>
        </authorList>
    </citation>
    <scope>NUCLEOTIDE SEQUENCE</scope>
    <source>
        <strain evidence="3">GSL018</strain>
    </source>
</reference>
<feature type="compositionally biased region" description="Gly residues" evidence="1">
    <location>
        <begin position="293"/>
        <end position="302"/>
    </location>
</feature>
<proteinExistence type="predicted"/>
<dbReference type="SMART" id="SM00233">
    <property type="entry name" value="PH"/>
    <property type="match status" value="1"/>
</dbReference>
<dbReference type="Pfam" id="PF04784">
    <property type="entry name" value="DUF547"/>
    <property type="match status" value="1"/>
</dbReference>
<gene>
    <name evidence="3" type="ORF">TSPGSL018_270</name>
</gene>
<evidence type="ECO:0000256" key="1">
    <source>
        <dbReference type="SAM" id="MobiDB-lite"/>
    </source>
</evidence>
<feature type="region of interest" description="Disordered" evidence="1">
    <location>
        <begin position="112"/>
        <end position="131"/>
    </location>
</feature>